<feature type="transmembrane region" description="Helical" evidence="2">
    <location>
        <begin position="34"/>
        <end position="61"/>
    </location>
</feature>
<accession>A0ABY6HPY7</accession>
<protein>
    <submittedName>
        <fullName evidence="3">Uncharacterized protein</fullName>
    </submittedName>
</protein>
<organism evidence="3 4">
    <name type="scientific">Candidatus Lokiarchaeum ossiferum</name>
    <dbReference type="NCBI Taxonomy" id="2951803"/>
    <lineage>
        <taxon>Archaea</taxon>
        <taxon>Promethearchaeati</taxon>
        <taxon>Promethearchaeota</taxon>
        <taxon>Promethearchaeia</taxon>
        <taxon>Promethearchaeales</taxon>
        <taxon>Promethearchaeaceae</taxon>
        <taxon>Candidatus Lokiarchaeum</taxon>
    </lineage>
</organism>
<keyword evidence="2" id="KW-0472">Membrane</keyword>
<keyword evidence="2" id="KW-1133">Transmembrane helix</keyword>
<evidence type="ECO:0000256" key="2">
    <source>
        <dbReference type="SAM" id="Phobius"/>
    </source>
</evidence>
<evidence type="ECO:0000256" key="1">
    <source>
        <dbReference type="SAM" id="MobiDB-lite"/>
    </source>
</evidence>
<dbReference type="EMBL" id="CP104013">
    <property type="protein sequence ID" value="UYP44611.1"/>
    <property type="molecule type" value="Genomic_DNA"/>
</dbReference>
<gene>
    <name evidence="3" type="ORF">NEF87_000896</name>
</gene>
<feature type="region of interest" description="Disordered" evidence="1">
    <location>
        <begin position="63"/>
        <end position="84"/>
    </location>
</feature>
<keyword evidence="4" id="KW-1185">Reference proteome</keyword>
<feature type="transmembrane region" description="Helical" evidence="2">
    <location>
        <begin position="7"/>
        <end position="28"/>
    </location>
</feature>
<name>A0ABY6HPY7_9ARCH</name>
<feature type="compositionally biased region" description="Basic and acidic residues" evidence="1">
    <location>
        <begin position="69"/>
        <end position="78"/>
    </location>
</feature>
<sequence length="84" mass="9406">MSIWKKFGGCLVLIPIILAIILTLANIGKDNSGFWILGVVFLLILACILSIPAGLLVWIGARKDKKKKEKETNDEKFKFQSFID</sequence>
<dbReference type="Proteomes" id="UP001208689">
    <property type="component" value="Chromosome"/>
</dbReference>
<keyword evidence="2" id="KW-0812">Transmembrane</keyword>
<reference evidence="3" key="1">
    <citation type="submission" date="2022-09" db="EMBL/GenBank/DDBJ databases">
        <title>Actin cytoskeleton and complex cell architecture in an #Asgard archaeon.</title>
        <authorList>
            <person name="Ponce Toledo R.I."/>
            <person name="Schleper C."/>
            <person name="Rodrigues Oliveira T."/>
            <person name="Wollweber F."/>
            <person name="Xu J."/>
            <person name="Rittmann S."/>
            <person name="Klingl A."/>
            <person name="Pilhofer M."/>
        </authorList>
    </citation>
    <scope>NUCLEOTIDE SEQUENCE</scope>
    <source>
        <strain evidence="3">B-35</strain>
    </source>
</reference>
<evidence type="ECO:0000313" key="3">
    <source>
        <dbReference type="EMBL" id="UYP44611.1"/>
    </source>
</evidence>
<evidence type="ECO:0000313" key="4">
    <source>
        <dbReference type="Proteomes" id="UP001208689"/>
    </source>
</evidence>
<proteinExistence type="predicted"/>